<comment type="caution">
    <text evidence="4">The sequence shown here is derived from an EMBL/GenBank/DDBJ whole genome shotgun (WGS) entry which is preliminary data.</text>
</comment>
<feature type="non-terminal residue" evidence="4">
    <location>
        <position position="1"/>
    </location>
</feature>
<feature type="region of interest" description="Disordered" evidence="2">
    <location>
        <begin position="880"/>
        <end position="911"/>
    </location>
</feature>
<dbReference type="PANTHER" id="PTHR12984:SF16">
    <property type="entry name" value="BLACK MATCH, ISOFORM H"/>
    <property type="match status" value="1"/>
</dbReference>
<feature type="compositionally biased region" description="Polar residues" evidence="2">
    <location>
        <begin position="1"/>
        <end position="19"/>
    </location>
</feature>
<dbReference type="Gene3D" id="1.10.510.10">
    <property type="entry name" value="Transferase(Phosphotransferase) domain 1"/>
    <property type="match status" value="1"/>
</dbReference>
<dbReference type="InterPro" id="IPR011009">
    <property type="entry name" value="Kinase-like_dom_sf"/>
</dbReference>
<evidence type="ECO:0000313" key="4">
    <source>
        <dbReference type="EMBL" id="KAG9508851.1"/>
    </source>
</evidence>
<dbReference type="SMART" id="SM00220">
    <property type="entry name" value="S_TKc"/>
    <property type="match status" value="1"/>
</dbReference>
<dbReference type="PROSITE" id="PS50011">
    <property type="entry name" value="PROTEIN_KINASE_DOM"/>
    <property type="match status" value="1"/>
</dbReference>
<dbReference type="SUPFAM" id="SSF56112">
    <property type="entry name" value="Protein kinase-like (PK-like)"/>
    <property type="match status" value="1"/>
</dbReference>
<evidence type="ECO:0000256" key="2">
    <source>
        <dbReference type="SAM" id="MobiDB-lite"/>
    </source>
</evidence>
<evidence type="ECO:0000256" key="1">
    <source>
        <dbReference type="ARBA" id="ARBA00038349"/>
    </source>
</evidence>
<feature type="region of interest" description="Disordered" evidence="2">
    <location>
        <begin position="944"/>
        <end position="973"/>
    </location>
</feature>
<evidence type="ECO:0000259" key="3">
    <source>
        <dbReference type="PROSITE" id="PS50011"/>
    </source>
</evidence>
<reference evidence="4 5" key="1">
    <citation type="submission" date="2020-10" db="EMBL/GenBank/DDBJ databases">
        <authorList>
            <person name="Klimov P.B."/>
            <person name="Dyachkov S.M."/>
            <person name="Chetverikov P.E."/>
        </authorList>
    </citation>
    <scope>NUCLEOTIDE SEQUENCE [LARGE SCALE GENOMIC DNA]</scope>
    <source>
        <strain evidence="4">BMOC 18-1129-001#AD2665</strain>
        <tissue evidence="4">Entire mites</tissue>
    </source>
</reference>
<feature type="region of interest" description="Disordered" evidence="2">
    <location>
        <begin position="1"/>
        <end position="122"/>
    </location>
</feature>
<accession>A0ABQ7S627</accession>
<feature type="compositionally biased region" description="Polar residues" evidence="2">
    <location>
        <begin position="59"/>
        <end position="75"/>
    </location>
</feature>
<comment type="similarity">
    <text evidence="1">Belongs to the protein kinase superfamily.</text>
</comment>
<dbReference type="Pfam" id="PF00069">
    <property type="entry name" value="Pkinase"/>
    <property type="match status" value="1"/>
</dbReference>
<protein>
    <submittedName>
        <fullName evidence="4">SCY1-like protein 2</fullName>
    </submittedName>
</protein>
<feature type="non-terminal residue" evidence="4">
    <location>
        <position position="1083"/>
    </location>
</feature>
<name>A0ABQ7S627_9ACAR</name>
<dbReference type="EMBL" id="JAIFTH010000894">
    <property type="protein sequence ID" value="KAG9508851.1"/>
    <property type="molecule type" value="Genomic_DNA"/>
</dbReference>
<feature type="compositionally biased region" description="Acidic residues" evidence="2">
    <location>
        <begin position="952"/>
        <end position="973"/>
    </location>
</feature>
<feature type="region of interest" description="Disordered" evidence="2">
    <location>
        <begin position="296"/>
        <end position="335"/>
    </location>
</feature>
<dbReference type="Proteomes" id="UP000825002">
    <property type="component" value="Unassembled WGS sequence"/>
</dbReference>
<dbReference type="InterPro" id="IPR000719">
    <property type="entry name" value="Prot_kinase_dom"/>
</dbReference>
<gene>
    <name evidence="4" type="primary">SCYL2</name>
    <name evidence="4" type="ORF">GZH46_02643</name>
</gene>
<organism evidence="4 5">
    <name type="scientific">Fragariocoptes setiger</name>
    <dbReference type="NCBI Taxonomy" id="1670756"/>
    <lineage>
        <taxon>Eukaryota</taxon>
        <taxon>Metazoa</taxon>
        <taxon>Ecdysozoa</taxon>
        <taxon>Arthropoda</taxon>
        <taxon>Chelicerata</taxon>
        <taxon>Arachnida</taxon>
        <taxon>Acari</taxon>
        <taxon>Acariformes</taxon>
        <taxon>Trombidiformes</taxon>
        <taxon>Prostigmata</taxon>
        <taxon>Eupodina</taxon>
        <taxon>Eriophyoidea</taxon>
        <taxon>Phytoptidae</taxon>
        <taxon>Fragariocoptes</taxon>
    </lineage>
</organism>
<dbReference type="PANTHER" id="PTHR12984">
    <property type="entry name" value="SCY1-RELATED S/T PROTEIN KINASE-LIKE"/>
    <property type="match status" value="1"/>
</dbReference>
<keyword evidence="5" id="KW-1185">Reference proteome</keyword>
<sequence length="1083" mass="117027">YGANGDNDNSNSKVSGANDNHNDTDQYEKYFTISAAHQHDEHHINSNSGYRKQRRSDEQVSASNNVDEQQQQRSSKPVPVRVPNQIMLGAGSPRMGRRHSDSTPYRMSSASPTATPSPTPSNVTNLVGGGERPSSALPATGRAINNSSSATYGGAGPNSQTVPQFVIGATDIGGSAELPTVPTVAPPSELEQNNVMQAFDVAARMPFDVTGPEWAAWRLYAGHRRRQPLTPLAANLVDSQAAAATCGADASGTTQGGAVHSMLGSGAVSDAISAAYTSLRQRPSFSGLSAALTGGSSLNSATGNSTTGATDNTMSQQFASDSTPAATSALSSSPSEKRCTEATLLLTIEQEIAQRIQLQWAHMRASNGRISAPERVTLWAFDKRPNDAQQQQQSMSEQLISVGGVTAETGGAGAATAAEQQVHTISSISRHNSDRVRAILANARQLKGKERKSAIEILRCGAANMDKWRHLKMVHVVRSLEESSDALAFVSEPLACSLDTLLATMRRCGAAADNSSPYYANAQQQHQCQCLTPFELKYGLLQLTEALLYLHYSCRVIHRNVCPASVLINERRTWKLAGLEFALKCTDGPSDATVPRPCPAYNVKGGRVMQPETNFCAPEVFLTNTCSAQSDMFALGLLIGALFSAFGLAGHSASASASSSTDDRSHQLSLASTHLADQENTQAALMIQCNGNPAIYLKQLEQLNVAIPRVMPHVPTTLREPLRALLDVDASRRPTSESFSMVNYFSDDGVHALQYLDMIEQQDSVHKSNYYYNLTGVLPSIPKRMWWAHILASILSECLKHELHAATVEPLVWMVREASAPEYAQILLPFIKILFVMPKSVQTHVALLENFCSLHNCTSSSTLSLTSCTLSGGDTEMLQLKSRTKTSTERKREKRKKLNQDHSTGPIDSRYSIQRDFNDNHATMINNDSITTMLNAAATTTTTSSLISNSSLDDDDELDNDFDDDDELDYHDDDDERLMNANQVPTSANFGSNSADQLTAPRVKQLKVELDVELAETMLVALDSPVDQIQAAALKACAWVAPHLSTCTLAKARVVPKVRAAFEANIDNTSVSFCSPPPILPLD</sequence>
<dbReference type="InterPro" id="IPR051177">
    <property type="entry name" value="CIK-Related_Protein"/>
</dbReference>
<feature type="compositionally biased region" description="Low complexity" evidence="2">
    <location>
        <begin position="319"/>
        <end position="334"/>
    </location>
</feature>
<evidence type="ECO:0000313" key="5">
    <source>
        <dbReference type="Proteomes" id="UP000825002"/>
    </source>
</evidence>
<proteinExistence type="inferred from homology"/>
<feature type="compositionally biased region" description="Polar residues" evidence="2">
    <location>
        <begin position="302"/>
        <end position="318"/>
    </location>
</feature>
<feature type="domain" description="Protein kinase" evidence="3">
    <location>
        <begin position="404"/>
        <end position="745"/>
    </location>
</feature>